<dbReference type="CDD" id="cd00111">
    <property type="entry name" value="Trefoil"/>
    <property type="match status" value="1"/>
</dbReference>
<comment type="subcellular location">
    <subcellularLocation>
        <location evidence="1">Cell membrane</location>
        <topology evidence="1">Single-pass type I membrane protein</topology>
    </subcellularLocation>
    <subcellularLocation>
        <location evidence="14">Zona pellucida</location>
    </subcellularLocation>
</comment>
<proteinExistence type="inferred from homology"/>
<dbReference type="STRING" id="106582.ENSMZEP00005025535"/>
<evidence type="ECO:0000313" key="23">
    <source>
        <dbReference type="Ensembl" id="ENSMZEP00005025535.1"/>
    </source>
</evidence>
<evidence type="ECO:0000256" key="9">
    <source>
        <dbReference type="ARBA" id="ARBA00023136"/>
    </source>
</evidence>
<evidence type="ECO:0000256" key="13">
    <source>
        <dbReference type="ARBA" id="ARBA00023279"/>
    </source>
</evidence>
<feature type="region of interest" description="Disordered" evidence="20">
    <location>
        <begin position="19"/>
        <end position="267"/>
    </location>
</feature>
<dbReference type="GO" id="GO:0007339">
    <property type="term" value="P:binding of sperm to zona pellucida"/>
    <property type="evidence" value="ECO:0007669"/>
    <property type="project" value="TreeGrafter"/>
</dbReference>
<evidence type="ECO:0000256" key="10">
    <source>
        <dbReference type="ARBA" id="ARBA00023157"/>
    </source>
</evidence>
<evidence type="ECO:0000256" key="16">
    <source>
        <dbReference type="ARBA" id="ARBA00040238"/>
    </source>
</evidence>
<dbReference type="GO" id="GO:0035805">
    <property type="term" value="C:egg coat"/>
    <property type="evidence" value="ECO:0007669"/>
    <property type="project" value="UniProtKB-SubCell"/>
</dbReference>
<dbReference type="InterPro" id="IPR017957">
    <property type="entry name" value="P_trefoil_CS"/>
</dbReference>
<dbReference type="Gene3D" id="2.60.40.3210">
    <property type="entry name" value="Zona pellucida, ZP-N domain"/>
    <property type="match status" value="1"/>
</dbReference>
<dbReference type="PROSITE" id="PS51448">
    <property type="entry name" value="P_TREFOIL_2"/>
    <property type="match status" value="1"/>
</dbReference>
<reference evidence="23" key="2">
    <citation type="submission" date="2025-08" db="UniProtKB">
        <authorList>
            <consortium name="Ensembl"/>
        </authorList>
    </citation>
    <scope>IDENTIFICATION</scope>
</reference>
<comment type="similarity">
    <text evidence="2">Belongs to the ZP domain family. ZPB subfamily.</text>
</comment>
<dbReference type="SMART" id="SM00241">
    <property type="entry name" value="ZP"/>
    <property type="match status" value="1"/>
</dbReference>
<dbReference type="Pfam" id="PF23344">
    <property type="entry name" value="ZP-N"/>
    <property type="match status" value="1"/>
</dbReference>
<keyword evidence="3" id="KW-1003">Cell membrane</keyword>
<dbReference type="PANTHER" id="PTHR23343">
    <property type="entry name" value="ZONA PELLUCIDA SPERM-BINDING PROTEIN"/>
    <property type="match status" value="1"/>
</dbReference>
<feature type="compositionally biased region" description="Basic and acidic residues" evidence="20">
    <location>
        <begin position="597"/>
        <end position="608"/>
    </location>
</feature>
<evidence type="ECO:0000256" key="4">
    <source>
        <dbReference type="ARBA" id="ARBA00022525"/>
    </source>
</evidence>
<dbReference type="GO" id="GO:0060468">
    <property type="term" value="P:prevention of polyspermy"/>
    <property type="evidence" value="ECO:0007669"/>
    <property type="project" value="TreeGrafter"/>
</dbReference>
<dbReference type="GO" id="GO:0005886">
    <property type="term" value="C:plasma membrane"/>
    <property type="evidence" value="ECO:0007669"/>
    <property type="project" value="UniProtKB-SubCell"/>
</dbReference>
<dbReference type="InterPro" id="IPR000519">
    <property type="entry name" value="P_trefoil_dom"/>
</dbReference>
<comment type="function">
    <text evidence="15">Component of the zona pellucida, an extracellular matrix surrounding oocytes which mediates sperm binding, induction of the acrosome reaction and prevents post-fertilization polyspermy. The zona pellucida is composed of 3 to 4 glycoproteins, ZP1, ZP2, ZP3, and ZP4. ZP4 may act as a sperm receptor.</text>
</comment>
<evidence type="ECO:0000256" key="17">
    <source>
        <dbReference type="ARBA" id="ARBA00042273"/>
    </source>
</evidence>
<keyword evidence="10 19" id="KW-1015">Disulfide bond</keyword>
<reference evidence="23 24" key="1">
    <citation type="journal article" date="2014" name="Nature">
        <title>The genomic substrate for adaptive radiation in African cichlid fish.</title>
        <authorList>
            <person name="Brawand D."/>
            <person name="Wagner C.E."/>
            <person name="Li Y.I."/>
            <person name="Malinsky M."/>
            <person name="Keller I."/>
            <person name="Fan S."/>
            <person name="Simakov O."/>
            <person name="Ng A.Y."/>
            <person name="Lim Z.W."/>
            <person name="Bezault E."/>
            <person name="Turner-Maier J."/>
            <person name="Johnson J."/>
            <person name="Alcazar R."/>
            <person name="Noh H.J."/>
            <person name="Russell P."/>
            <person name="Aken B."/>
            <person name="Alfoldi J."/>
            <person name="Amemiya C."/>
            <person name="Azzouzi N."/>
            <person name="Baroiller J.F."/>
            <person name="Barloy-Hubler F."/>
            <person name="Berlin A."/>
            <person name="Bloomquist R."/>
            <person name="Carleton K.L."/>
            <person name="Conte M.A."/>
            <person name="D'Cotta H."/>
            <person name="Eshel O."/>
            <person name="Gaffney L."/>
            <person name="Galibert F."/>
            <person name="Gante H.F."/>
            <person name="Gnerre S."/>
            <person name="Greuter L."/>
            <person name="Guyon R."/>
            <person name="Haddad N.S."/>
            <person name="Haerty W."/>
            <person name="Harris R.M."/>
            <person name="Hofmann H.A."/>
            <person name="Hourlier T."/>
            <person name="Hulata G."/>
            <person name="Jaffe D.B."/>
            <person name="Lara M."/>
            <person name="Lee A.P."/>
            <person name="MacCallum I."/>
            <person name="Mwaiko S."/>
            <person name="Nikaido M."/>
            <person name="Nishihara H."/>
            <person name="Ozouf-Costaz C."/>
            <person name="Penman D.J."/>
            <person name="Przybylski D."/>
            <person name="Rakotomanga M."/>
            <person name="Renn S.C.P."/>
            <person name="Ribeiro F.J."/>
            <person name="Ron M."/>
            <person name="Salzburger W."/>
            <person name="Sanchez-Pulido L."/>
            <person name="Santos M.E."/>
            <person name="Searle S."/>
            <person name="Sharpe T."/>
            <person name="Swofford R."/>
            <person name="Tan F.J."/>
            <person name="Williams L."/>
            <person name="Young S."/>
            <person name="Yin S."/>
            <person name="Okada N."/>
            <person name="Kocher T.D."/>
            <person name="Miska E.A."/>
            <person name="Lander E.S."/>
            <person name="Venkatesh B."/>
            <person name="Fernald R.D."/>
            <person name="Meyer A."/>
            <person name="Ponting C.P."/>
            <person name="Streelman J.T."/>
            <person name="Lindblad-Toh K."/>
            <person name="Seehausen O."/>
            <person name="Di Palma F."/>
        </authorList>
    </citation>
    <scope>NUCLEOTIDE SEQUENCE</scope>
</reference>
<evidence type="ECO:0000256" key="20">
    <source>
        <dbReference type="SAM" id="MobiDB-lite"/>
    </source>
</evidence>
<dbReference type="Pfam" id="PF00088">
    <property type="entry name" value="Trefoil"/>
    <property type="match status" value="1"/>
</dbReference>
<dbReference type="Ensembl" id="ENSMZET00005026363.1">
    <property type="protein sequence ID" value="ENSMZEP00005025535.1"/>
    <property type="gene ID" value="ENSMZEG00005019048.1"/>
</dbReference>
<evidence type="ECO:0000256" key="3">
    <source>
        <dbReference type="ARBA" id="ARBA00022475"/>
    </source>
</evidence>
<dbReference type="GeneTree" id="ENSGT00940000163253"/>
<name>A0A3P9CT43_9CICH</name>
<evidence type="ECO:0000256" key="1">
    <source>
        <dbReference type="ARBA" id="ARBA00004251"/>
    </source>
</evidence>
<protein>
    <recommendedName>
        <fullName evidence="16">Zona pellucida sperm-binding protein 4</fullName>
    </recommendedName>
    <alternativeName>
        <fullName evidence="18">Zona pellucida glycoprotein 4</fullName>
    </alternativeName>
    <alternativeName>
        <fullName evidence="17">Zona pellucida protein B</fullName>
    </alternativeName>
</protein>
<keyword evidence="13" id="KW-0278">Fertilization</keyword>
<keyword evidence="6" id="KW-0165">Cleavage on pair of basic residues</keyword>
<dbReference type="PROSITE" id="PS00025">
    <property type="entry name" value="P_TREFOIL_1"/>
    <property type="match status" value="1"/>
</dbReference>
<dbReference type="InterPro" id="IPR044913">
    <property type="entry name" value="P_trefoil_dom_sf"/>
</dbReference>
<keyword evidence="8" id="KW-1133">Transmembrane helix</keyword>
<dbReference type="Gene3D" id="4.10.110.10">
    <property type="entry name" value="Spasmolytic Protein, domain 1"/>
    <property type="match status" value="1"/>
</dbReference>
<keyword evidence="24" id="KW-1185">Reference proteome</keyword>
<keyword evidence="7" id="KW-0812">Transmembrane</keyword>
<evidence type="ECO:0000256" key="8">
    <source>
        <dbReference type="ARBA" id="ARBA00022989"/>
    </source>
</evidence>
<reference evidence="23" key="3">
    <citation type="submission" date="2025-09" db="UniProtKB">
        <authorList>
            <consortium name="Ensembl"/>
        </authorList>
    </citation>
    <scope>IDENTIFICATION</scope>
</reference>
<keyword evidence="12" id="KW-0325">Glycoprotein</keyword>
<dbReference type="SUPFAM" id="SSF57492">
    <property type="entry name" value="Trefoil"/>
    <property type="match status" value="1"/>
</dbReference>
<dbReference type="SMART" id="SM00018">
    <property type="entry name" value="PD"/>
    <property type="match status" value="1"/>
</dbReference>
<evidence type="ECO:0000313" key="24">
    <source>
        <dbReference type="Proteomes" id="UP000265160"/>
    </source>
</evidence>
<feature type="region of interest" description="Disordered" evidence="20">
    <location>
        <begin position="597"/>
        <end position="628"/>
    </location>
</feature>
<dbReference type="PRINTS" id="PR01217">
    <property type="entry name" value="PRICHEXTENSN"/>
</dbReference>
<dbReference type="PROSITE" id="PS51034">
    <property type="entry name" value="ZP_2"/>
    <property type="match status" value="1"/>
</dbReference>
<dbReference type="InterPro" id="IPR055356">
    <property type="entry name" value="ZP-N"/>
</dbReference>
<dbReference type="GO" id="GO:0035804">
    <property type="term" value="F:structural constituent of egg coat"/>
    <property type="evidence" value="ECO:0007669"/>
    <property type="project" value="TreeGrafter"/>
</dbReference>
<evidence type="ECO:0000256" key="6">
    <source>
        <dbReference type="ARBA" id="ARBA00022685"/>
    </source>
</evidence>
<dbReference type="AlphaFoldDB" id="A0A3P9CT43"/>
<comment type="caution">
    <text evidence="19">Lacks conserved residue(s) required for the propagation of feature annotation.</text>
</comment>
<feature type="disulfide bond" evidence="19">
    <location>
        <begin position="266"/>
        <end position="292"/>
    </location>
</feature>
<keyword evidence="9" id="KW-0472">Membrane</keyword>
<evidence type="ECO:0000256" key="12">
    <source>
        <dbReference type="ARBA" id="ARBA00023180"/>
    </source>
</evidence>
<evidence type="ECO:0000256" key="5">
    <source>
        <dbReference type="ARBA" id="ARBA00022530"/>
    </source>
</evidence>
<dbReference type="InterPro" id="IPR001507">
    <property type="entry name" value="ZP_dom"/>
</dbReference>
<evidence type="ECO:0000259" key="22">
    <source>
        <dbReference type="PROSITE" id="PS51448"/>
    </source>
</evidence>
<dbReference type="Gene3D" id="2.60.40.4100">
    <property type="entry name" value="Zona pellucida, ZP-C domain"/>
    <property type="match status" value="1"/>
</dbReference>
<feature type="domain" description="ZP" evidence="21">
    <location>
        <begin position="307"/>
        <end position="595"/>
    </location>
</feature>
<organism evidence="23 24">
    <name type="scientific">Maylandia zebra</name>
    <name type="common">zebra mbuna</name>
    <dbReference type="NCBI Taxonomy" id="106582"/>
    <lineage>
        <taxon>Eukaryota</taxon>
        <taxon>Metazoa</taxon>
        <taxon>Chordata</taxon>
        <taxon>Craniata</taxon>
        <taxon>Vertebrata</taxon>
        <taxon>Euteleostomi</taxon>
        <taxon>Actinopterygii</taxon>
        <taxon>Neopterygii</taxon>
        <taxon>Teleostei</taxon>
        <taxon>Neoteleostei</taxon>
        <taxon>Acanthomorphata</taxon>
        <taxon>Ovalentaria</taxon>
        <taxon>Cichlomorphae</taxon>
        <taxon>Cichliformes</taxon>
        <taxon>Cichlidae</taxon>
        <taxon>African cichlids</taxon>
        <taxon>Pseudocrenilabrinae</taxon>
        <taxon>Haplochromini</taxon>
        <taxon>Maylandia</taxon>
        <taxon>Maylandia zebra complex</taxon>
    </lineage>
</organism>
<dbReference type="InterPro" id="IPR055355">
    <property type="entry name" value="ZP-C"/>
</dbReference>
<evidence type="ECO:0000256" key="2">
    <source>
        <dbReference type="ARBA" id="ARBA00010863"/>
    </source>
</evidence>
<evidence type="ECO:0000256" key="19">
    <source>
        <dbReference type="PROSITE-ProRule" id="PRU00779"/>
    </source>
</evidence>
<dbReference type="Pfam" id="PF00100">
    <property type="entry name" value="Zona_pellucida"/>
    <property type="match status" value="1"/>
</dbReference>
<accession>A0A3P9CT43</accession>
<feature type="compositionally biased region" description="Pro residues" evidence="20">
    <location>
        <begin position="38"/>
        <end position="232"/>
    </location>
</feature>
<evidence type="ECO:0000256" key="7">
    <source>
        <dbReference type="ARBA" id="ARBA00022692"/>
    </source>
</evidence>
<dbReference type="Proteomes" id="UP000265160">
    <property type="component" value="LG7"/>
</dbReference>
<keyword evidence="4" id="KW-0964">Secreted</keyword>
<evidence type="ECO:0000256" key="11">
    <source>
        <dbReference type="ARBA" id="ARBA00023170"/>
    </source>
</evidence>
<dbReference type="PANTHER" id="PTHR23343:SF31">
    <property type="entry name" value="ZONA PELLUCIDA SPERM-BINDING PROTEIN 4"/>
    <property type="match status" value="1"/>
</dbReference>
<keyword evidence="11" id="KW-0675">Receptor</keyword>
<evidence type="ECO:0000259" key="21">
    <source>
        <dbReference type="PROSITE" id="PS51034"/>
    </source>
</evidence>
<evidence type="ECO:0000256" key="18">
    <source>
        <dbReference type="ARBA" id="ARBA00042573"/>
    </source>
</evidence>
<feature type="disulfide bond" evidence="19">
    <location>
        <begin position="276"/>
        <end position="291"/>
    </location>
</feature>
<evidence type="ECO:0000256" key="15">
    <source>
        <dbReference type="ARBA" id="ARBA00037545"/>
    </source>
</evidence>
<dbReference type="InterPro" id="IPR042235">
    <property type="entry name" value="ZP-C_dom"/>
</dbReference>
<dbReference type="GO" id="GO:0032190">
    <property type="term" value="F:acrosin binding"/>
    <property type="evidence" value="ECO:0007669"/>
    <property type="project" value="TreeGrafter"/>
</dbReference>
<dbReference type="InterPro" id="IPR051148">
    <property type="entry name" value="Zona_Pellucida_Domain_gp"/>
</dbReference>
<feature type="domain" description="P-type" evidence="22">
    <location>
        <begin position="264"/>
        <end position="302"/>
    </location>
</feature>
<keyword evidence="5" id="KW-0272">Extracellular matrix</keyword>
<sequence length="628" mass="69741">MALAWLGSLAGTEVEAQYVPPFAPPPWQKPQDPQVPLYRPPPWQKPQDPKVPPFPPPPLPKPQNPQIPPPYRPPPPQDPQQPRPPPPPPPYNPPPWQKPQDPQVPPFPPPPLPKPQNPQIPPPYRPPPPQDPQQPRPPPPPPPYQPPPWQKPQNPQVPPFQPPPLPKPQNPQIPPIYRPPPPQDPQQPRPPPPPPYQPPPWQNPKKQPPPPPPPHIPPIPQNPQQPRPPPGQAIPFPQVSDDYFPQKPKVPQNQKLPPTLPPAQSCDVERSVRVPCGTTGISGAQCESIKCCFDGNQCYFGKAVTVQCTRDAQFVVVVAKDVTLPHLDLQTTSLATGGPGCSYVDSNSAFAIYQFPVTTCGTTFMEEPGVIIYENRMTSSYQVGVGPRGSITRDSHFHFIFQCRYIGTDVETVIVEILPLQNPPLPVSAMGPINVVLRLANGRCLTKGCNELDVAYTSFYTEADYPVTKVLRDPVYVEVQLLKKTDPMLVLTLGRCWVTTSPFPHSFPQWDILIDGCPYRDDNYLSSLVPVSANSGLDFPSHYRRFVFKMFTFVGSSVKDQKGMDPLHEKLYIHCSTAVCVSGQFVSCEPACHRTRRDVEAEDQKTNEPKTVVSSGPLIMTSPEQLTA</sequence>
<evidence type="ECO:0000256" key="14">
    <source>
        <dbReference type="ARBA" id="ARBA00024183"/>
    </source>
</evidence>